<comment type="caution">
    <text evidence="1">The sequence shown here is derived from an EMBL/GenBank/DDBJ whole genome shotgun (WGS) entry which is preliminary data.</text>
</comment>
<keyword evidence="2" id="KW-1185">Reference proteome</keyword>
<proteinExistence type="predicted"/>
<dbReference type="EMBL" id="NAAD01000011">
    <property type="protein sequence ID" value="ORJ59512.1"/>
    <property type="molecule type" value="Genomic_DNA"/>
</dbReference>
<dbReference type="AlphaFoldDB" id="A0A1X0Y366"/>
<dbReference type="OrthoDB" id="5402383at2"/>
<dbReference type="Proteomes" id="UP000193136">
    <property type="component" value="Unassembled WGS sequence"/>
</dbReference>
<gene>
    <name evidence="1" type="ORF">B5V00_09510</name>
</gene>
<protein>
    <submittedName>
        <fullName evidence="1">Uncharacterized protein</fullName>
    </submittedName>
</protein>
<name>A0A1X0Y366_9BACT</name>
<reference evidence="1 2" key="1">
    <citation type="submission" date="2017-03" db="EMBL/GenBank/DDBJ databases">
        <title>Genome sequence of Geothermobacter sp. EPR-M, Deep-Sea Iron Reducer.</title>
        <authorList>
            <person name="Tully B."/>
            <person name="Savalia P."/>
            <person name="Abuyen K."/>
            <person name="Baughan C."/>
            <person name="Romero E."/>
            <person name="Ronkowski C."/>
            <person name="Torres B."/>
            <person name="Tremblay J."/>
            <person name="Trujillo A."/>
            <person name="Tyler M."/>
            <person name="Perez-Rodriguez I."/>
            <person name="Amend J."/>
        </authorList>
    </citation>
    <scope>NUCLEOTIDE SEQUENCE [LARGE SCALE GENOMIC DNA]</scope>
    <source>
        <strain evidence="1 2">EPR-M</strain>
    </source>
</reference>
<evidence type="ECO:0000313" key="1">
    <source>
        <dbReference type="EMBL" id="ORJ59512.1"/>
    </source>
</evidence>
<dbReference type="RefSeq" id="WP_085010556.1">
    <property type="nucleotide sequence ID" value="NZ_NAAD01000011.1"/>
</dbReference>
<accession>A0A1X0Y366</accession>
<sequence>MSVPFSQQLSRDELALLKFYRQLPPEKQLEILETAEYSVNDLCRMRELAGRLVETRLPVDDWGYA</sequence>
<evidence type="ECO:0000313" key="2">
    <source>
        <dbReference type="Proteomes" id="UP000193136"/>
    </source>
</evidence>
<organism evidence="1 2">
    <name type="scientific">Geothermobacter hydrogeniphilus</name>
    <dbReference type="NCBI Taxonomy" id="1969733"/>
    <lineage>
        <taxon>Bacteria</taxon>
        <taxon>Pseudomonadati</taxon>
        <taxon>Thermodesulfobacteriota</taxon>
        <taxon>Desulfuromonadia</taxon>
        <taxon>Desulfuromonadales</taxon>
        <taxon>Geothermobacteraceae</taxon>
        <taxon>Geothermobacter</taxon>
    </lineage>
</organism>